<feature type="compositionally biased region" description="Polar residues" evidence="1">
    <location>
        <begin position="30"/>
        <end position="42"/>
    </location>
</feature>
<protein>
    <submittedName>
        <fullName evidence="2">Uncharacterized protein</fullName>
    </submittedName>
</protein>
<sequence>MAASSVSIHGKLWLLPPRRAEPFLPRRQYHQNLTPSTTTASPQKEDAVPRSRRDLGPFQALADIGA</sequence>
<dbReference type="EMBL" id="JASCZI010271886">
    <property type="protein sequence ID" value="MED6216768.1"/>
    <property type="molecule type" value="Genomic_DNA"/>
</dbReference>
<reference evidence="2 3" key="1">
    <citation type="journal article" date="2023" name="Plants (Basel)">
        <title>Bridging the Gap: Combining Genomics and Transcriptomics Approaches to Understand Stylosanthes scabra, an Orphan Legume from the Brazilian Caatinga.</title>
        <authorList>
            <person name="Ferreira-Neto J.R.C."/>
            <person name="da Silva M.D."/>
            <person name="Binneck E."/>
            <person name="de Melo N.F."/>
            <person name="da Silva R.H."/>
            <person name="de Melo A.L.T.M."/>
            <person name="Pandolfi V."/>
            <person name="Bustamante F.O."/>
            <person name="Brasileiro-Vidal A.C."/>
            <person name="Benko-Iseppon A.M."/>
        </authorList>
    </citation>
    <scope>NUCLEOTIDE SEQUENCE [LARGE SCALE GENOMIC DNA]</scope>
    <source>
        <tissue evidence="2">Leaves</tissue>
    </source>
</reference>
<evidence type="ECO:0000313" key="2">
    <source>
        <dbReference type="EMBL" id="MED6216768.1"/>
    </source>
</evidence>
<dbReference type="Proteomes" id="UP001341840">
    <property type="component" value="Unassembled WGS sequence"/>
</dbReference>
<accession>A0ABU6Z686</accession>
<name>A0ABU6Z686_9FABA</name>
<proteinExistence type="predicted"/>
<gene>
    <name evidence="2" type="ORF">PIB30_010796</name>
</gene>
<evidence type="ECO:0000256" key="1">
    <source>
        <dbReference type="SAM" id="MobiDB-lite"/>
    </source>
</evidence>
<feature type="region of interest" description="Disordered" evidence="1">
    <location>
        <begin position="24"/>
        <end position="66"/>
    </location>
</feature>
<organism evidence="2 3">
    <name type="scientific">Stylosanthes scabra</name>
    <dbReference type="NCBI Taxonomy" id="79078"/>
    <lineage>
        <taxon>Eukaryota</taxon>
        <taxon>Viridiplantae</taxon>
        <taxon>Streptophyta</taxon>
        <taxon>Embryophyta</taxon>
        <taxon>Tracheophyta</taxon>
        <taxon>Spermatophyta</taxon>
        <taxon>Magnoliopsida</taxon>
        <taxon>eudicotyledons</taxon>
        <taxon>Gunneridae</taxon>
        <taxon>Pentapetalae</taxon>
        <taxon>rosids</taxon>
        <taxon>fabids</taxon>
        <taxon>Fabales</taxon>
        <taxon>Fabaceae</taxon>
        <taxon>Papilionoideae</taxon>
        <taxon>50 kb inversion clade</taxon>
        <taxon>dalbergioids sensu lato</taxon>
        <taxon>Dalbergieae</taxon>
        <taxon>Pterocarpus clade</taxon>
        <taxon>Stylosanthes</taxon>
    </lineage>
</organism>
<feature type="compositionally biased region" description="Basic and acidic residues" evidence="1">
    <location>
        <begin position="43"/>
        <end position="55"/>
    </location>
</feature>
<comment type="caution">
    <text evidence="2">The sequence shown here is derived from an EMBL/GenBank/DDBJ whole genome shotgun (WGS) entry which is preliminary data.</text>
</comment>
<evidence type="ECO:0000313" key="3">
    <source>
        <dbReference type="Proteomes" id="UP001341840"/>
    </source>
</evidence>
<keyword evidence="3" id="KW-1185">Reference proteome</keyword>